<reference evidence="3" key="2">
    <citation type="submission" date="2020-11" db="EMBL/GenBank/DDBJ databases">
        <authorList>
            <person name="McCartney M.A."/>
            <person name="Auch B."/>
            <person name="Kono T."/>
            <person name="Mallez S."/>
            <person name="Becker A."/>
            <person name="Gohl D.M."/>
            <person name="Silverstein K.A.T."/>
            <person name="Koren S."/>
            <person name="Bechman K.B."/>
            <person name="Herman A."/>
            <person name="Abrahante J.E."/>
            <person name="Garbe J."/>
        </authorList>
    </citation>
    <scope>NUCLEOTIDE SEQUENCE</scope>
    <source>
        <strain evidence="3">Duluth1</strain>
        <tissue evidence="3">Whole animal</tissue>
    </source>
</reference>
<feature type="compositionally biased region" description="Basic and acidic residues" evidence="1">
    <location>
        <begin position="54"/>
        <end position="80"/>
    </location>
</feature>
<sequence length="80" mass="9220">MWGFPSVTSLKCHLAVSCLVPVPNLSINLKEDENQAAFTFINDNQGAQNYKLMSETKKGTVEGRRETEMTEERRERWTEK</sequence>
<keyword evidence="2" id="KW-0732">Signal</keyword>
<feature type="chain" id="PRO_5039029513" evidence="2">
    <location>
        <begin position="18"/>
        <end position="80"/>
    </location>
</feature>
<gene>
    <name evidence="3" type="ORF">DPMN_150797</name>
</gene>
<evidence type="ECO:0000313" key="3">
    <source>
        <dbReference type="EMBL" id="KAH3797220.1"/>
    </source>
</evidence>
<evidence type="ECO:0000256" key="2">
    <source>
        <dbReference type="SAM" id="SignalP"/>
    </source>
</evidence>
<dbReference type="AlphaFoldDB" id="A0A9D4FIN4"/>
<proteinExistence type="predicted"/>
<keyword evidence="4" id="KW-1185">Reference proteome</keyword>
<evidence type="ECO:0000256" key="1">
    <source>
        <dbReference type="SAM" id="MobiDB-lite"/>
    </source>
</evidence>
<reference evidence="3" key="1">
    <citation type="journal article" date="2019" name="bioRxiv">
        <title>The Genome of the Zebra Mussel, Dreissena polymorpha: A Resource for Invasive Species Research.</title>
        <authorList>
            <person name="McCartney M.A."/>
            <person name="Auch B."/>
            <person name="Kono T."/>
            <person name="Mallez S."/>
            <person name="Zhang Y."/>
            <person name="Obille A."/>
            <person name="Becker A."/>
            <person name="Abrahante J.E."/>
            <person name="Garbe J."/>
            <person name="Badalamenti J.P."/>
            <person name="Herman A."/>
            <person name="Mangelson H."/>
            <person name="Liachko I."/>
            <person name="Sullivan S."/>
            <person name="Sone E.D."/>
            <person name="Koren S."/>
            <person name="Silverstein K.A.T."/>
            <person name="Beckman K.B."/>
            <person name="Gohl D.M."/>
        </authorList>
    </citation>
    <scope>NUCLEOTIDE SEQUENCE</scope>
    <source>
        <strain evidence="3">Duluth1</strain>
        <tissue evidence="3">Whole animal</tissue>
    </source>
</reference>
<feature type="signal peptide" evidence="2">
    <location>
        <begin position="1"/>
        <end position="17"/>
    </location>
</feature>
<name>A0A9D4FIN4_DREPO</name>
<comment type="caution">
    <text evidence="3">The sequence shown here is derived from an EMBL/GenBank/DDBJ whole genome shotgun (WGS) entry which is preliminary data.</text>
</comment>
<dbReference type="EMBL" id="JAIWYP010000007">
    <property type="protein sequence ID" value="KAH3797220.1"/>
    <property type="molecule type" value="Genomic_DNA"/>
</dbReference>
<organism evidence="3 4">
    <name type="scientific">Dreissena polymorpha</name>
    <name type="common">Zebra mussel</name>
    <name type="synonym">Mytilus polymorpha</name>
    <dbReference type="NCBI Taxonomy" id="45954"/>
    <lineage>
        <taxon>Eukaryota</taxon>
        <taxon>Metazoa</taxon>
        <taxon>Spiralia</taxon>
        <taxon>Lophotrochozoa</taxon>
        <taxon>Mollusca</taxon>
        <taxon>Bivalvia</taxon>
        <taxon>Autobranchia</taxon>
        <taxon>Heteroconchia</taxon>
        <taxon>Euheterodonta</taxon>
        <taxon>Imparidentia</taxon>
        <taxon>Neoheterodontei</taxon>
        <taxon>Myida</taxon>
        <taxon>Dreissenoidea</taxon>
        <taxon>Dreissenidae</taxon>
        <taxon>Dreissena</taxon>
    </lineage>
</organism>
<evidence type="ECO:0000313" key="4">
    <source>
        <dbReference type="Proteomes" id="UP000828390"/>
    </source>
</evidence>
<protein>
    <submittedName>
        <fullName evidence="3">Uncharacterized protein</fullName>
    </submittedName>
</protein>
<accession>A0A9D4FIN4</accession>
<feature type="region of interest" description="Disordered" evidence="1">
    <location>
        <begin position="51"/>
        <end position="80"/>
    </location>
</feature>
<dbReference type="Proteomes" id="UP000828390">
    <property type="component" value="Unassembled WGS sequence"/>
</dbReference>